<dbReference type="AlphaFoldDB" id="A0A1M6E449"/>
<gene>
    <name evidence="2" type="ORF">SAMN05444417_1785</name>
</gene>
<evidence type="ECO:0000256" key="1">
    <source>
        <dbReference type="SAM" id="MobiDB-lite"/>
    </source>
</evidence>
<accession>A0A1M6E449</accession>
<reference evidence="2 3" key="1">
    <citation type="submission" date="2016-11" db="EMBL/GenBank/DDBJ databases">
        <authorList>
            <person name="Jaros S."/>
            <person name="Januszkiewicz K."/>
            <person name="Wedrychowicz H."/>
        </authorList>
    </citation>
    <scope>NUCLEOTIDE SEQUENCE [LARGE SCALE GENOMIC DNA]</scope>
    <source>
        <strain evidence="2 3">DSM 100565</strain>
    </source>
</reference>
<organism evidence="2 3">
    <name type="scientific">Wenxinia saemankumensis</name>
    <dbReference type="NCBI Taxonomy" id="1447782"/>
    <lineage>
        <taxon>Bacteria</taxon>
        <taxon>Pseudomonadati</taxon>
        <taxon>Pseudomonadota</taxon>
        <taxon>Alphaproteobacteria</taxon>
        <taxon>Rhodobacterales</taxon>
        <taxon>Roseobacteraceae</taxon>
        <taxon>Wenxinia</taxon>
    </lineage>
</organism>
<dbReference type="EMBL" id="FQYO01000003">
    <property type="protein sequence ID" value="SHI80159.1"/>
    <property type="molecule type" value="Genomic_DNA"/>
</dbReference>
<evidence type="ECO:0000313" key="3">
    <source>
        <dbReference type="Proteomes" id="UP000184292"/>
    </source>
</evidence>
<keyword evidence="3" id="KW-1185">Reference proteome</keyword>
<evidence type="ECO:0000313" key="2">
    <source>
        <dbReference type="EMBL" id="SHI80159.1"/>
    </source>
</evidence>
<protein>
    <submittedName>
        <fullName evidence="2">Uncharacterized protein</fullName>
    </submittedName>
</protein>
<name>A0A1M6E449_9RHOB</name>
<feature type="region of interest" description="Disordered" evidence="1">
    <location>
        <begin position="1"/>
        <end position="55"/>
    </location>
</feature>
<sequence>MNRNDLDRPAKPEDDFSIDEEKGKPVRGAEDIDGKDHDPKPKDPKERATGHDSAD</sequence>
<dbReference type="RefSeq" id="WP_170865628.1">
    <property type="nucleotide sequence ID" value="NZ_FQYO01000003.1"/>
</dbReference>
<dbReference type="Proteomes" id="UP000184292">
    <property type="component" value="Unassembled WGS sequence"/>
</dbReference>
<dbReference type="STRING" id="1447782.SAMN05444417_1785"/>
<proteinExistence type="predicted"/>